<proteinExistence type="predicted"/>
<keyword evidence="3" id="KW-1185">Reference proteome</keyword>
<gene>
    <name evidence="2" type="ORF">HOLleu_01685</name>
</gene>
<feature type="region of interest" description="Disordered" evidence="1">
    <location>
        <begin position="1"/>
        <end position="34"/>
    </location>
</feature>
<accession>A0A9Q1CNQ1</accession>
<comment type="caution">
    <text evidence="2">The sequence shown here is derived from an EMBL/GenBank/DDBJ whole genome shotgun (WGS) entry which is preliminary data.</text>
</comment>
<dbReference type="AlphaFoldDB" id="A0A9Q1CNQ1"/>
<protein>
    <submittedName>
        <fullName evidence="2">Uncharacterized protein</fullName>
    </submittedName>
</protein>
<name>A0A9Q1CNQ1_HOLLE</name>
<evidence type="ECO:0000313" key="3">
    <source>
        <dbReference type="Proteomes" id="UP001152320"/>
    </source>
</evidence>
<dbReference type="Proteomes" id="UP001152320">
    <property type="component" value="Chromosome 1"/>
</dbReference>
<organism evidence="2 3">
    <name type="scientific">Holothuria leucospilota</name>
    <name type="common">Black long sea cucumber</name>
    <name type="synonym">Mertensiothuria leucospilota</name>
    <dbReference type="NCBI Taxonomy" id="206669"/>
    <lineage>
        <taxon>Eukaryota</taxon>
        <taxon>Metazoa</taxon>
        <taxon>Echinodermata</taxon>
        <taxon>Eleutherozoa</taxon>
        <taxon>Echinozoa</taxon>
        <taxon>Holothuroidea</taxon>
        <taxon>Aspidochirotacea</taxon>
        <taxon>Aspidochirotida</taxon>
        <taxon>Holothuriidae</taxon>
        <taxon>Holothuria</taxon>
    </lineage>
</organism>
<evidence type="ECO:0000256" key="1">
    <source>
        <dbReference type="SAM" id="MobiDB-lite"/>
    </source>
</evidence>
<evidence type="ECO:0000313" key="2">
    <source>
        <dbReference type="EMBL" id="KAJ8049097.1"/>
    </source>
</evidence>
<sequence>MLEGNNTPERKQLPARRQQQKPEGNSTRKNTRRIDRHISVRHDTTRIEHDKLPTCSFSDVKKEVMKKGYIKYRRPENSYVPGCRKFGQHFVPLTKHLRTFTG</sequence>
<dbReference type="OrthoDB" id="10525965at2759"/>
<reference evidence="2" key="1">
    <citation type="submission" date="2021-10" db="EMBL/GenBank/DDBJ databases">
        <title>Tropical sea cucumber genome reveals ecological adaptation and Cuvierian tubules defense mechanism.</title>
        <authorList>
            <person name="Chen T."/>
        </authorList>
    </citation>
    <scope>NUCLEOTIDE SEQUENCE</scope>
    <source>
        <strain evidence="2">Nanhai2018</strain>
        <tissue evidence="2">Muscle</tissue>
    </source>
</reference>
<dbReference type="EMBL" id="JAIZAY010000001">
    <property type="protein sequence ID" value="KAJ8049097.1"/>
    <property type="molecule type" value="Genomic_DNA"/>
</dbReference>